<proteinExistence type="predicted"/>
<dbReference type="Proteomes" id="UP000076482">
    <property type="component" value="Unassembled WGS sequence"/>
</dbReference>
<sequence length="42" mass="5231">MLVPRWKHLLYLFWIFIGIQMDKVMSSGFEPLLIIHYRLLRR</sequence>
<dbReference type="PATRIC" id="fig|1396.535.peg.239"/>
<accession>A0A164Q455</accession>
<protein>
    <submittedName>
        <fullName evidence="1">Uncharacterized protein</fullName>
    </submittedName>
</protein>
<gene>
    <name evidence="1" type="ORF">B4088_1528</name>
</gene>
<reference evidence="1 2" key="1">
    <citation type="submission" date="2015-09" db="EMBL/GenBank/DDBJ databases">
        <title>Bacillus cereus food isolates.</title>
        <authorList>
            <person name="Boekhorst J."/>
        </authorList>
    </citation>
    <scope>NUCLEOTIDE SEQUENCE [LARGE SCALE GENOMIC DNA]</scope>
    <source>
        <strain evidence="1 2">B4088</strain>
    </source>
</reference>
<dbReference type="AlphaFoldDB" id="A0A164Q455"/>
<evidence type="ECO:0000313" key="2">
    <source>
        <dbReference type="Proteomes" id="UP000076482"/>
    </source>
</evidence>
<dbReference type="EMBL" id="LJKE01000032">
    <property type="protein sequence ID" value="KZD69346.1"/>
    <property type="molecule type" value="Genomic_DNA"/>
</dbReference>
<evidence type="ECO:0000313" key="1">
    <source>
        <dbReference type="EMBL" id="KZD69346.1"/>
    </source>
</evidence>
<organism evidence="1 2">
    <name type="scientific">Bacillus cereus</name>
    <dbReference type="NCBI Taxonomy" id="1396"/>
    <lineage>
        <taxon>Bacteria</taxon>
        <taxon>Bacillati</taxon>
        <taxon>Bacillota</taxon>
        <taxon>Bacilli</taxon>
        <taxon>Bacillales</taxon>
        <taxon>Bacillaceae</taxon>
        <taxon>Bacillus</taxon>
        <taxon>Bacillus cereus group</taxon>
    </lineage>
</organism>
<name>A0A164Q455_BACCE</name>
<comment type="caution">
    <text evidence="1">The sequence shown here is derived from an EMBL/GenBank/DDBJ whole genome shotgun (WGS) entry which is preliminary data.</text>
</comment>